<sequence>MRDSNGPKFMLRAAQRLADIDPAWSRRCLTDALEMAMVVGRGSGVMDTVLDAARSAAPAGDILDALVQLTTSGHKTAAPALREVLADSEIWTQRPALATMIAGELWDEHAHATIVEWLMKTGRSSGSPTVLRLGLAQLAVQNVLTAMSPRRRTRSPRRKRSRTRWACRR</sequence>
<organism evidence="2 3">
    <name type="scientific">Kibdelosporangium philippinense</name>
    <dbReference type="NCBI Taxonomy" id="211113"/>
    <lineage>
        <taxon>Bacteria</taxon>
        <taxon>Bacillati</taxon>
        <taxon>Actinomycetota</taxon>
        <taxon>Actinomycetes</taxon>
        <taxon>Pseudonocardiales</taxon>
        <taxon>Pseudonocardiaceae</taxon>
        <taxon>Kibdelosporangium</taxon>
    </lineage>
</organism>
<name>A0ABS8ZRX9_9PSEU</name>
<protein>
    <recommendedName>
        <fullName evidence="4">HEAT repeat domain-containing protein</fullName>
    </recommendedName>
</protein>
<evidence type="ECO:0000313" key="2">
    <source>
        <dbReference type="EMBL" id="MCE7010344.1"/>
    </source>
</evidence>
<proteinExistence type="predicted"/>
<evidence type="ECO:0000313" key="3">
    <source>
        <dbReference type="Proteomes" id="UP001521150"/>
    </source>
</evidence>
<keyword evidence="3" id="KW-1185">Reference proteome</keyword>
<evidence type="ECO:0000256" key="1">
    <source>
        <dbReference type="SAM" id="MobiDB-lite"/>
    </source>
</evidence>
<dbReference type="RefSeq" id="WP_233731997.1">
    <property type="nucleotide sequence ID" value="NZ_JAJVCN010000004.1"/>
</dbReference>
<gene>
    <name evidence="2" type="ORF">LWC34_47205</name>
</gene>
<dbReference type="Proteomes" id="UP001521150">
    <property type="component" value="Unassembled WGS sequence"/>
</dbReference>
<evidence type="ECO:0008006" key="4">
    <source>
        <dbReference type="Google" id="ProtNLM"/>
    </source>
</evidence>
<comment type="caution">
    <text evidence="2">The sequence shown here is derived from an EMBL/GenBank/DDBJ whole genome shotgun (WGS) entry which is preliminary data.</text>
</comment>
<reference evidence="2 3" key="1">
    <citation type="submission" date="2021-12" db="EMBL/GenBank/DDBJ databases">
        <title>Genome sequence of Kibdelosporangium philippinense ATCC 49844.</title>
        <authorList>
            <person name="Fedorov E.A."/>
            <person name="Omeragic M."/>
            <person name="Shalygina K.F."/>
            <person name="Maclea K.S."/>
        </authorList>
    </citation>
    <scope>NUCLEOTIDE SEQUENCE [LARGE SCALE GENOMIC DNA]</scope>
    <source>
        <strain evidence="2 3">ATCC 49844</strain>
    </source>
</reference>
<feature type="compositionally biased region" description="Basic residues" evidence="1">
    <location>
        <begin position="149"/>
        <end position="169"/>
    </location>
</feature>
<feature type="region of interest" description="Disordered" evidence="1">
    <location>
        <begin position="148"/>
        <end position="169"/>
    </location>
</feature>
<accession>A0ABS8ZRX9</accession>
<dbReference type="EMBL" id="JAJVCN010000004">
    <property type="protein sequence ID" value="MCE7010344.1"/>
    <property type="molecule type" value="Genomic_DNA"/>
</dbReference>